<dbReference type="GO" id="GO:0006310">
    <property type="term" value="P:DNA recombination"/>
    <property type="evidence" value="ECO:0007669"/>
    <property type="project" value="UniProtKB-KW"/>
</dbReference>
<dbReference type="SUPFAM" id="SSF56349">
    <property type="entry name" value="DNA breaking-rejoining enzymes"/>
    <property type="match status" value="1"/>
</dbReference>
<dbReference type="Gene3D" id="1.10.443.10">
    <property type="entry name" value="Intergrase catalytic core"/>
    <property type="match status" value="1"/>
</dbReference>
<proteinExistence type="predicted"/>
<organism evidence="3">
    <name type="scientific">Streptomyces mirabilis</name>
    <dbReference type="NCBI Taxonomy" id="68239"/>
    <lineage>
        <taxon>Bacteria</taxon>
        <taxon>Bacillati</taxon>
        <taxon>Actinomycetota</taxon>
        <taxon>Actinomycetes</taxon>
        <taxon>Kitasatosporales</taxon>
        <taxon>Streptomycetaceae</taxon>
        <taxon>Streptomyces</taxon>
    </lineage>
</organism>
<dbReference type="Pfam" id="PF00589">
    <property type="entry name" value="Phage_integrase"/>
    <property type="match status" value="1"/>
</dbReference>
<dbReference type="RefSeq" id="WP_218171656.1">
    <property type="nucleotide sequence ID" value="NZ_FONR01000047.1"/>
</dbReference>
<evidence type="ECO:0000256" key="1">
    <source>
        <dbReference type="ARBA" id="ARBA00023172"/>
    </source>
</evidence>
<sequence length="76" mass="8640">MAGRDSLLVPCQRANVPGNLPLADGVHRRMLGRQWRHTFACRLINRDVPQQVVRVLLDHGSHKMTSHYAKITDQTV</sequence>
<dbReference type="GO" id="GO:0015074">
    <property type="term" value="P:DNA integration"/>
    <property type="evidence" value="ECO:0007669"/>
    <property type="project" value="InterPro"/>
</dbReference>
<reference evidence="3" key="1">
    <citation type="submission" date="2016-10" db="EMBL/GenBank/DDBJ databases">
        <authorList>
            <person name="de Groot N.N."/>
        </authorList>
    </citation>
    <scope>NUCLEOTIDE SEQUENCE [LARGE SCALE GENOMIC DNA]</scope>
    <source>
        <strain evidence="3">OK461</strain>
    </source>
</reference>
<dbReference type="GO" id="GO:0003677">
    <property type="term" value="F:DNA binding"/>
    <property type="evidence" value="ECO:0007669"/>
    <property type="project" value="InterPro"/>
</dbReference>
<protein>
    <submittedName>
        <fullName evidence="3">Phage integrase family protein</fullName>
    </submittedName>
</protein>
<feature type="domain" description="Tyr recombinase" evidence="2">
    <location>
        <begin position="29"/>
        <end position="74"/>
    </location>
</feature>
<evidence type="ECO:0000259" key="2">
    <source>
        <dbReference type="Pfam" id="PF00589"/>
    </source>
</evidence>
<dbReference type="InterPro" id="IPR011010">
    <property type="entry name" value="DNA_brk_join_enz"/>
</dbReference>
<dbReference type="InterPro" id="IPR013762">
    <property type="entry name" value="Integrase-like_cat_sf"/>
</dbReference>
<gene>
    <name evidence="3" type="ORF">SAMN02787118_14726</name>
</gene>
<dbReference type="AlphaFoldDB" id="A0A1I2XJ16"/>
<dbReference type="InterPro" id="IPR002104">
    <property type="entry name" value="Integrase_catalytic"/>
</dbReference>
<dbReference type="Proteomes" id="UP000181942">
    <property type="component" value="Unassembled WGS sequence"/>
</dbReference>
<evidence type="ECO:0000313" key="3">
    <source>
        <dbReference type="EMBL" id="SFH13029.1"/>
    </source>
</evidence>
<name>A0A1I2XJ16_9ACTN</name>
<accession>A0A1I2XJ16</accession>
<keyword evidence="1" id="KW-0233">DNA recombination</keyword>
<dbReference type="EMBL" id="FONR01000047">
    <property type="protein sequence ID" value="SFH13029.1"/>
    <property type="molecule type" value="Genomic_DNA"/>
</dbReference>